<keyword evidence="2" id="KW-1185">Reference proteome</keyword>
<comment type="caution">
    <text evidence="1">The sequence shown here is derived from an EMBL/GenBank/DDBJ whole genome shotgun (WGS) entry which is preliminary data.</text>
</comment>
<dbReference type="Proteomes" id="UP000248214">
    <property type="component" value="Unassembled WGS sequence"/>
</dbReference>
<organism evidence="1 2">
    <name type="scientific">Salipaludibacillus keqinensis</name>
    <dbReference type="NCBI Taxonomy" id="2045207"/>
    <lineage>
        <taxon>Bacteria</taxon>
        <taxon>Bacillati</taxon>
        <taxon>Bacillota</taxon>
        <taxon>Bacilli</taxon>
        <taxon>Bacillales</taxon>
        <taxon>Bacillaceae</taxon>
    </lineage>
</organism>
<dbReference type="Pfam" id="PF11009">
    <property type="entry name" value="BrxC"/>
    <property type="match status" value="1"/>
</dbReference>
<dbReference type="InterPro" id="IPR036249">
    <property type="entry name" value="Thioredoxin-like_sf"/>
</dbReference>
<dbReference type="AlphaFoldDB" id="A0A323TWN1"/>
<protein>
    <submittedName>
        <fullName evidence="1">Bacillithiol system redox-active protein YtxJ</fullName>
    </submittedName>
</protein>
<evidence type="ECO:0000313" key="2">
    <source>
        <dbReference type="Proteomes" id="UP000248214"/>
    </source>
</evidence>
<gene>
    <name evidence="1" type="primary">ytxJ</name>
    <name evidence="1" type="ORF">CR194_11580</name>
</gene>
<name>A0A323TWN1_9BACI</name>
<dbReference type="NCBIfam" id="TIGR04019">
    <property type="entry name" value="B_thiol_YtxJ"/>
    <property type="match status" value="1"/>
</dbReference>
<accession>A0A323TWN1</accession>
<proteinExistence type="predicted"/>
<evidence type="ECO:0000313" key="1">
    <source>
        <dbReference type="EMBL" id="PYZ93965.1"/>
    </source>
</evidence>
<dbReference type="Gene3D" id="3.40.30.10">
    <property type="entry name" value="Glutaredoxin"/>
    <property type="match status" value="1"/>
</dbReference>
<dbReference type="EMBL" id="PDOD01000002">
    <property type="protein sequence ID" value="PYZ93965.1"/>
    <property type="molecule type" value="Genomic_DNA"/>
</dbReference>
<dbReference type="SUPFAM" id="SSF52833">
    <property type="entry name" value="Thioredoxin-like"/>
    <property type="match status" value="1"/>
</dbReference>
<dbReference type="InterPro" id="IPR022551">
    <property type="entry name" value="BrxC"/>
</dbReference>
<reference evidence="1 2" key="1">
    <citation type="submission" date="2017-10" db="EMBL/GenBank/DDBJ databases">
        <title>Bacillus sp. nov., a halophilic bacterium isolated from a Keqin Lake.</title>
        <authorList>
            <person name="Wang H."/>
        </authorList>
    </citation>
    <scope>NUCLEOTIDE SEQUENCE [LARGE SCALE GENOMIC DNA]</scope>
    <source>
        <strain evidence="1 2">KQ-12</strain>
    </source>
</reference>
<sequence length="108" mass="12614">MKKIESKEQLTELYKQNEPFFLMKNSTTCPISSEAFNEMESYADSNPAYPVYYLNVQELRDVSHEIAEDLNVKHESPQVLFINKEEVVWNASHWKVTKKNAEKATTQL</sequence>